<name>A0A858BYL4_9FIRM</name>
<evidence type="ECO:0000313" key="1">
    <source>
        <dbReference type="EMBL" id="QIB69794.1"/>
    </source>
</evidence>
<organism evidence="1 2">
    <name type="scientific">Aminipila butyrica</name>
    <dbReference type="NCBI Taxonomy" id="433296"/>
    <lineage>
        <taxon>Bacteria</taxon>
        <taxon>Bacillati</taxon>
        <taxon>Bacillota</taxon>
        <taxon>Clostridia</taxon>
        <taxon>Peptostreptococcales</taxon>
        <taxon>Anaerovoracaceae</taxon>
        <taxon>Aminipila</taxon>
    </lineage>
</organism>
<dbReference type="KEGG" id="abut:Ami103574_10885"/>
<keyword evidence="2" id="KW-1185">Reference proteome</keyword>
<dbReference type="RefSeq" id="WP_163067034.1">
    <property type="nucleotide sequence ID" value="NZ_CP048649.1"/>
</dbReference>
<dbReference type="AlphaFoldDB" id="A0A858BYL4"/>
<sequence>MKQIIVAIAFILLGVAIASYLNGSKDSSMKTGLTNVWQQEIERQNTYP</sequence>
<proteinExistence type="predicted"/>
<reference evidence="1 2" key="1">
    <citation type="submission" date="2020-02" db="EMBL/GenBank/DDBJ databases">
        <authorList>
            <person name="Kim Y.B."/>
            <person name="Roh S.W."/>
        </authorList>
    </citation>
    <scope>NUCLEOTIDE SEQUENCE [LARGE SCALE GENOMIC DNA]</scope>
    <source>
        <strain evidence="1 2">DSM 103574</strain>
    </source>
</reference>
<protein>
    <submittedName>
        <fullName evidence="1">Uncharacterized protein</fullName>
    </submittedName>
</protein>
<accession>A0A858BYL4</accession>
<dbReference type="Proteomes" id="UP000466848">
    <property type="component" value="Chromosome"/>
</dbReference>
<evidence type="ECO:0000313" key="2">
    <source>
        <dbReference type="Proteomes" id="UP000466848"/>
    </source>
</evidence>
<dbReference type="EMBL" id="CP048649">
    <property type="protein sequence ID" value="QIB69794.1"/>
    <property type="molecule type" value="Genomic_DNA"/>
</dbReference>
<gene>
    <name evidence="1" type="ORF">Ami103574_10885</name>
</gene>